<dbReference type="Pfam" id="PF14707">
    <property type="entry name" value="Sulfatase_C"/>
    <property type="match status" value="1"/>
</dbReference>
<dbReference type="Pfam" id="PF00884">
    <property type="entry name" value="Sulfatase"/>
    <property type="match status" value="1"/>
</dbReference>
<name>A0A965ZEL0_9SPHI</name>
<dbReference type="EMBL" id="WWEO01000041">
    <property type="protein sequence ID" value="NCD69634.1"/>
    <property type="molecule type" value="Genomic_DNA"/>
</dbReference>
<comment type="caution">
    <text evidence="6">The sequence shown here is derived from an EMBL/GenBank/DDBJ whole genome shotgun (WGS) entry which is preliminary data.</text>
</comment>
<feature type="chain" id="PRO_5037238958" evidence="4">
    <location>
        <begin position="20"/>
        <end position="477"/>
    </location>
</feature>
<dbReference type="PANTHER" id="PTHR42693">
    <property type="entry name" value="ARYLSULFATASE FAMILY MEMBER"/>
    <property type="match status" value="1"/>
</dbReference>
<reference evidence="6" key="2">
    <citation type="submission" date="2020-10" db="EMBL/GenBank/DDBJ databases">
        <title>Mucilaginibacter sp. nov., isolated from soil.</title>
        <authorList>
            <person name="Jeon C.O."/>
        </authorList>
    </citation>
    <scope>NUCLEOTIDE SEQUENCE</scope>
    <source>
        <strain evidence="6">R11</strain>
    </source>
</reference>
<dbReference type="PANTHER" id="PTHR42693:SF53">
    <property type="entry name" value="ENDO-4-O-SULFATASE"/>
    <property type="match status" value="1"/>
</dbReference>
<evidence type="ECO:0000256" key="2">
    <source>
        <dbReference type="ARBA" id="ARBA00022801"/>
    </source>
</evidence>
<evidence type="ECO:0000256" key="4">
    <source>
        <dbReference type="SAM" id="SignalP"/>
    </source>
</evidence>
<reference evidence="6" key="1">
    <citation type="submission" date="2020-01" db="EMBL/GenBank/DDBJ databases">
        <authorList>
            <person name="Seo Y.L."/>
        </authorList>
    </citation>
    <scope>NUCLEOTIDE SEQUENCE</scope>
    <source>
        <strain evidence="6">R11</strain>
    </source>
</reference>
<protein>
    <submittedName>
        <fullName evidence="6">Sulfatase-like hydrolase/transferase</fullName>
    </submittedName>
</protein>
<dbReference type="RefSeq" id="WP_166585591.1">
    <property type="nucleotide sequence ID" value="NZ_WWEO01000041.1"/>
</dbReference>
<evidence type="ECO:0000256" key="1">
    <source>
        <dbReference type="ARBA" id="ARBA00008779"/>
    </source>
</evidence>
<evidence type="ECO:0000259" key="5">
    <source>
        <dbReference type="Pfam" id="PF00884"/>
    </source>
</evidence>
<dbReference type="CDD" id="cd16026">
    <property type="entry name" value="GALNS_like"/>
    <property type="match status" value="1"/>
</dbReference>
<evidence type="ECO:0000313" key="7">
    <source>
        <dbReference type="Proteomes" id="UP000638732"/>
    </source>
</evidence>
<evidence type="ECO:0000256" key="3">
    <source>
        <dbReference type="SAM" id="MobiDB-lite"/>
    </source>
</evidence>
<dbReference type="Gene3D" id="3.30.1120.10">
    <property type="match status" value="1"/>
</dbReference>
<gene>
    <name evidence="6" type="ORF">GSY63_09730</name>
</gene>
<dbReference type="AlphaFoldDB" id="A0A965ZEL0"/>
<organism evidence="6 7">
    <name type="scientific">Mucilaginibacter agri</name>
    <dbReference type="NCBI Taxonomy" id="2695265"/>
    <lineage>
        <taxon>Bacteria</taxon>
        <taxon>Pseudomonadati</taxon>
        <taxon>Bacteroidota</taxon>
        <taxon>Sphingobacteriia</taxon>
        <taxon>Sphingobacteriales</taxon>
        <taxon>Sphingobacteriaceae</taxon>
        <taxon>Mucilaginibacter</taxon>
    </lineage>
</organism>
<evidence type="ECO:0000313" key="6">
    <source>
        <dbReference type="EMBL" id="NCD69634.1"/>
    </source>
</evidence>
<comment type="similarity">
    <text evidence="1">Belongs to the sulfatase family.</text>
</comment>
<feature type="signal peptide" evidence="4">
    <location>
        <begin position="1"/>
        <end position="19"/>
    </location>
</feature>
<keyword evidence="4" id="KW-0732">Signal</keyword>
<accession>A0A965ZEL0</accession>
<dbReference type="InterPro" id="IPR050738">
    <property type="entry name" value="Sulfatase"/>
</dbReference>
<dbReference type="Gene3D" id="3.40.720.10">
    <property type="entry name" value="Alkaline Phosphatase, subunit A"/>
    <property type="match status" value="1"/>
</dbReference>
<sequence length="477" mass="53169">MRKMFVVIWAVLLTLGAIAQSKKPNVIVILMDDMGYGDTEPYGMTGIPTPNFNRLTKEGTRFTHYNAAEPICTASRAAFLTGCYSNRIGMTGAMLPGDKRALNPDEETIASLLKQDGYQTAMFGKWHLGNKAPFWPTHYGFDTFYGIPYSHDIWNRDHEGNLITDKNDIRYSWPPLPLIEGDRVVDSITSKQKLSELCSTLTERSVKFIKQNKSKPFFLYLAHTMPHVPLAPSVRFQGKSELGPFGDEIMELDWSIGQILKTLREEKLADNTILIVTSDNGPWLNYGDNAGSSGGFREGKSTTWEGGTRVPFWLIWPSKVAAGGINSMLMTNMDLLPTIVAATGARLPKKQIDGVNFLPVWLGKIQTDPREVFFYYFGKNNLEGVRYKNWKLVLPHLSGTYTGLHGKNGNGGPIGKVNVPMALYDLAHDPGEAYDVQQLYPEMVRKLTGFAELARKDMGDDLTGNPGKNRRTTAIAD</sequence>
<proteinExistence type="inferred from homology"/>
<dbReference type="InterPro" id="IPR017850">
    <property type="entry name" value="Alkaline_phosphatase_core_sf"/>
</dbReference>
<dbReference type="SUPFAM" id="SSF53649">
    <property type="entry name" value="Alkaline phosphatase-like"/>
    <property type="match status" value="1"/>
</dbReference>
<dbReference type="InterPro" id="IPR000917">
    <property type="entry name" value="Sulfatase_N"/>
</dbReference>
<keyword evidence="7" id="KW-1185">Reference proteome</keyword>
<dbReference type="GO" id="GO:0004065">
    <property type="term" value="F:arylsulfatase activity"/>
    <property type="evidence" value="ECO:0007669"/>
    <property type="project" value="TreeGrafter"/>
</dbReference>
<dbReference type="Proteomes" id="UP000638732">
    <property type="component" value="Unassembled WGS sequence"/>
</dbReference>
<feature type="region of interest" description="Disordered" evidence="3">
    <location>
        <begin position="458"/>
        <end position="477"/>
    </location>
</feature>
<keyword evidence="2 6" id="KW-0378">Hydrolase</keyword>
<feature type="domain" description="Sulfatase N-terminal" evidence="5">
    <location>
        <begin position="24"/>
        <end position="344"/>
    </location>
</feature>